<dbReference type="EMBL" id="FSRN01000001">
    <property type="protein sequence ID" value="SIO15243.1"/>
    <property type="molecule type" value="Genomic_DNA"/>
</dbReference>
<dbReference type="STRING" id="28230.SAMN05878443_1651"/>
<evidence type="ECO:0000313" key="2">
    <source>
        <dbReference type="Proteomes" id="UP000184758"/>
    </source>
</evidence>
<evidence type="ECO:0000313" key="1">
    <source>
        <dbReference type="EMBL" id="SIO15243.1"/>
    </source>
</evidence>
<name>A0A1N6H663_9LACT</name>
<evidence type="ECO:0008006" key="3">
    <source>
        <dbReference type="Google" id="ProtNLM"/>
    </source>
</evidence>
<dbReference type="AlphaFoldDB" id="A0A1N6H663"/>
<dbReference type="RefSeq" id="WP_034548753.1">
    <property type="nucleotide sequence ID" value="NZ_FSRN01000001.1"/>
</dbReference>
<proteinExistence type="predicted"/>
<sequence length="319" mass="37474">MGETVPFPKNYAWYKKEAMDCFLTGRMEEAIPFFERAYKLEQDELLNTNYTTALYQVGDYQKAKEIADDKCSFYEKEESLAIFYTAILIKCHLFLQAEQALLFRKKKYPSKDTTEENWMAVQEMLEEERTKVELEKQKKIEHLIKEAYSLGNKSFAEQSTIMKELEKIPLGPFIEAAEPILSNPFVNGIIKATAIERLAMEHVKGHFDIYWIKEKRTIQPSVLTSIENNVIFQEVMSLLSERVEQDDPSLYQAMVQEASLHFFILYPFIEEVITSPLKWVELYQKRYDNFYLVASGSHSDTKKMEEWMHRVDQELIDLG</sequence>
<protein>
    <recommendedName>
        <fullName evidence="3">Tetratricopeptide repeat-containing protein</fullName>
    </recommendedName>
</protein>
<dbReference type="SUPFAM" id="SSF48452">
    <property type="entry name" value="TPR-like"/>
    <property type="match status" value="1"/>
</dbReference>
<dbReference type="Proteomes" id="UP000184758">
    <property type="component" value="Unassembled WGS sequence"/>
</dbReference>
<dbReference type="InterPro" id="IPR011990">
    <property type="entry name" value="TPR-like_helical_dom_sf"/>
</dbReference>
<dbReference type="OrthoDB" id="1655898at2"/>
<reference evidence="2" key="1">
    <citation type="submission" date="2016-11" db="EMBL/GenBank/DDBJ databases">
        <authorList>
            <person name="Varghese N."/>
            <person name="Submissions S."/>
        </authorList>
    </citation>
    <scope>NUCLEOTIDE SEQUENCE [LARGE SCALE GENOMIC DNA]</scope>
    <source>
        <strain evidence="2">313</strain>
    </source>
</reference>
<dbReference type="Gene3D" id="1.25.40.10">
    <property type="entry name" value="Tetratricopeptide repeat domain"/>
    <property type="match status" value="1"/>
</dbReference>
<gene>
    <name evidence="1" type="ORF">SAMN05878443_1651</name>
</gene>
<organism evidence="1 2">
    <name type="scientific">Carnobacterium alterfunditum</name>
    <dbReference type="NCBI Taxonomy" id="28230"/>
    <lineage>
        <taxon>Bacteria</taxon>
        <taxon>Bacillati</taxon>
        <taxon>Bacillota</taxon>
        <taxon>Bacilli</taxon>
        <taxon>Lactobacillales</taxon>
        <taxon>Carnobacteriaceae</taxon>
        <taxon>Carnobacterium</taxon>
    </lineage>
</organism>
<dbReference type="eggNOG" id="COG0457">
    <property type="taxonomic scope" value="Bacteria"/>
</dbReference>
<keyword evidence="2" id="KW-1185">Reference proteome</keyword>
<accession>A0A1N6H663</accession>